<dbReference type="Pfam" id="PF13738">
    <property type="entry name" value="Pyr_redox_3"/>
    <property type="match status" value="1"/>
</dbReference>
<proteinExistence type="predicted"/>
<sequence>MKLCIVGGGPSAFYLSRFLHKHFDIDIYEKTNKPFGLFNLFSHRFENNPFTKDLEKVKIFYNKKLNKLPEGYDVYAIAIGGVENKLNIEGNEHVMTAIEACNKIQKDLQLHNQSDKNIKSFFNTKDKIIIIGMGNTSLDIASDLFKLGIEKVKIFSRNNFYKFTIPEIKTLLRDNITIKLKNLKDTIKNNILSKNSLHSIENNNTNKTIDKIQNTELLKNNRIIDPITKLKETLNKFKNNSMKNLSLFFNTEPLKIEKKDNLILHTNTKEYEADHIITSIGYNKPDISSFKDHNKKIYTIGWANMKSGNLADVFYDCKNKAKEILKDNNIE</sequence>
<evidence type="ECO:0000313" key="1">
    <source>
        <dbReference type="EMBL" id="EPR78752.1"/>
    </source>
</evidence>
<dbReference type="PRINTS" id="PR00419">
    <property type="entry name" value="ADXRDTASE"/>
</dbReference>
<comment type="caution">
    <text evidence="1">The sequence shown here is derived from an EMBL/GenBank/DDBJ whole genome shotgun (WGS) entry which is preliminary data.</text>
</comment>
<dbReference type="OMA" id="CIIGMGN"/>
<reference evidence="2" key="1">
    <citation type="journal article" date="2013" name="PLoS Genet.">
        <title>The genome of Spraguea lophii and the basis of host-microsporidian interactions.</title>
        <authorList>
            <person name="Campbell S.E."/>
            <person name="Williams T.A."/>
            <person name="Yousuf A."/>
            <person name="Soanes D.M."/>
            <person name="Paszkiewicz K.H."/>
            <person name="Williams B.A.P."/>
        </authorList>
    </citation>
    <scope>NUCLEOTIDE SEQUENCE [LARGE SCALE GENOMIC DNA]</scope>
    <source>
        <strain evidence="2">42_110</strain>
    </source>
</reference>
<gene>
    <name evidence="1" type="ORF">SLOPH_366</name>
</gene>
<dbReference type="FunCoup" id="S7WAI6">
    <property type="interactions" value="114"/>
</dbReference>
<dbReference type="VEuPathDB" id="MicrosporidiaDB:SLOPH_366"/>
<dbReference type="STRING" id="1358809.S7WAI6"/>
<dbReference type="SUPFAM" id="SSF51971">
    <property type="entry name" value="Nucleotide-binding domain"/>
    <property type="match status" value="1"/>
</dbReference>
<dbReference type="EMBL" id="ATCN01000574">
    <property type="protein sequence ID" value="EPR78752.1"/>
    <property type="molecule type" value="Genomic_DNA"/>
</dbReference>
<accession>S7WAI6</accession>
<dbReference type="OrthoDB" id="333024at2759"/>
<name>S7WAI6_SPRLO</name>
<organism evidence="1 2">
    <name type="scientific">Spraguea lophii (strain 42_110)</name>
    <name type="common">Microsporidian parasite</name>
    <dbReference type="NCBI Taxonomy" id="1358809"/>
    <lineage>
        <taxon>Eukaryota</taxon>
        <taxon>Fungi</taxon>
        <taxon>Fungi incertae sedis</taxon>
        <taxon>Microsporidia</taxon>
        <taxon>Spragueidae</taxon>
        <taxon>Spraguea</taxon>
    </lineage>
</organism>
<evidence type="ECO:0000313" key="2">
    <source>
        <dbReference type="Proteomes" id="UP000014978"/>
    </source>
</evidence>
<dbReference type="HOGENOM" id="CLU_077212_0_0_1"/>
<dbReference type="Proteomes" id="UP000014978">
    <property type="component" value="Unassembled WGS sequence"/>
</dbReference>
<dbReference type="AlphaFoldDB" id="S7WAI6"/>
<keyword evidence="2" id="KW-1185">Reference proteome</keyword>
<protein>
    <submittedName>
        <fullName evidence="1">Ferredoxin NADP+ reductase</fullName>
    </submittedName>
</protein>
<dbReference type="Gene3D" id="3.40.50.720">
    <property type="entry name" value="NAD(P)-binding Rossmann-like Domain"/>
    <property type="match status" value="1"/>
</dbReference>
<dbReference type="InParanoid" id="S7WAI6"/>
<dbReference type="InterPro" id="IPR036188">
    <property type="entry name" value="FAD/NAD-bd_sf"/>
</dbReference>
<dbReference type="Gene3D" id="3.50.50.60">
    <property type="entry name" value="FAD/NAD(P)-binding domain"/>
    <property type="match status" value="1"/>
</dbReference>